<dbReference type="AlphaFoldDB" id="A0A4Q9M352"/>
<name>A0A4Q9M352_9APHY</name>
<sequence>MPFAMLAPSDTSLTQTSSPLGLPANSSSHGEPSWRPPELPVDVFASRGPVIPCPWHGAPCRALLFLQLCFTLLLAPGSSPNEAISASPIYPSSSVRVYLCYVPRPQHCLCTILRTTVNNTAERFCPRPAWEPTVRSPVSVSIA</sequence>
<reference evidence="2" key="1">
    <citation type="submission" date="2019-01" db="EMBL/GenBank/DDBJ databases">
        <title>Draft genome sequences of three monokaryotic isolates of the white-rot basidiomycete fungus Dichomitus squalens.</title>
        <authorList>
            <consortium name="DOE Joint Genome Institute"/>
            <person name="Lopez S.C."/>
            <person name="Andreopoulos B."/>
            <person name="Pangilinan J."/>
            <person name="Lipzen A."/>
            <person name="Riley R."/>
            <person name="Ahrendt S."/>
            <person name="Ng V."/>
            <person name="Barry K."/>
            <person name="Daum C."/>
            <person name="Grigoriev I.V."/>
            <person name="Hilden K.S."/>
            <person name="Makela M.R."/>
            <person name="de Vries R.P."/>
        </authorList>
    </citation>
    <scope>NUCLEOTIDE SEQUENCE [LARGE SCALE GENOMIC DNA]</scope>
    <source>
        <strain evidence="2">OM18370.1</strain>
    </source>
</reference>
<gene>
    <name evidence="2" type="ORF">BD311DRAFT_262339</name>
</gene>
<evidence type="ECO:0000313" key="2">
    <source>
        <dbReference type="EMBL" id="TBU21250.1"/>
    </source>
</evidence>
<evidence type="ECO:0000256" key="1">
    <source>
        <dbReference type="SAM" id="MobiDB-lite"/>
    </source>
</evidence>
<organism evidence="2">
    <name type="scientific">Dichomitus squalens</name>
    <dbReference type="NCBI Taxonomy" id="114155"/>
    <lineage>
        <taxon>Eukaryota</taxon>
        <taxon>Fungi</taxon>
        <taxon>Dikarya</taxon>
        <taxon>Basidiomycota</taxon>
        <taxon>Agaricomycotina</taxon>
        <taxon>Agaricomycetes</taxon>
        <taxon>Polyporales</taxon>
        <taxon>Polyporaceae</taxon>
        <taxon>Dichomitus</taxon>
    </lineage>
</organism>
<feature type="region of interest" description="Disordered" evidence="1">
    <location>
        <begin position="1"/>
        <end position="34"/>
    </location>
</feature>
<proteinExistence type="predicted"/>
<protein>
    <submittedName>
        <fullName evidence="2">Uncharacterized protein</fullName>
    </submittedName>
</protein>
<dbReference type="Proteomes" id="UP000292957">
    <property type="component" value="Unassembled WGS sequence"/>
</dbReference>
<feature type="compositionally biased region" description="Polar residues" evidence="1">
    <location>
        <begin position="9"/>
        <end position="30"/>
    </location>
</feature>
<dbReference type="EMBL" id="ML143646">
    <property type="protein sequence ID" value="TBU21250.1"/>
    <property type="molecule type" value="Genomic_DNA"/>
</dbReference>
<accession>A0A4Q9M352</accession>